<evidence type="ECO:0008006" key="4">
    <source>
        <dbReference type="Google" id="ProtNLM"/>
    </source>
</evidence>
<dbReference type="RefSeq" id="WP_117331226.1">
    <property type="nucleotide sequence ID" value="NZ_QUWK01000014.1"/>
</dbReference>
<dbReference type="InterPro" id="IPR013785">
    <property type="entry name" value="Aldolase_TIM"/>
</dbReference>
<keyword evidence="3" id="KW-1185">Reference proteome</keyword>
<dbReference type="AlphaFoldDB" id="A0A372MET3"/>
<accession>A0A372MET3</accession>
<dbReference type="InterPro" id="IPR001585">
    <property type="entry name" value="TAL/FSA"/>
</dbReference>
<dbReference type="EMBL" id="QUWK01000014">
    <property type="protein sequence ID" value="RFU93963.1"/>
    <property type="molecule type" value="Genomic_DNA"/>
</dbReference>
<keyword evidence="1" id="KW-0704">Schiff base</keyword>
<dbReference type="PANTHER" id="PTHR10683">
    <property type="entry name" value="TRANSALDOLASE"/>
    <property type="match status" value="1"/>
</dbReference>
<dbReference type="GO" id="GO:0005975">
    <property type="term" value="P:carbohydrate metabolic process"/>
    <property type="evidence" value="ECO:0007669"/>
    <property type="project" value="InterPro"/>
</dbReference>
<dbReference type="Proteomes" id="UP000264002">
    <property type="component" value="Unassembled WGS sequence"/>
</dbReference>
<proteinExistence type="predicted"/>
<evidence type="ECO:0000256" key="1">
    <source>
        <dbReference type="ARBA" id="ARBA00023270"/>
    </source>
</evidence>
<dbReference type="Pfam" id="PF00923">
    <property type="entry name" value="TAL_FSA"/>
    <property type="match status" value="1"/>
</dbReference>
<dbReference type="SUPFAM" id="SSF51569">
    <property type="entry name" value="Aldolase"/>
    <property type="match status" value="1"/>
</dbReference>
<sequence>MNYLEWLSNETDSIWWHDSANIEEQERAFSDGAVGMTTNPFLVTQTLYAYPEVWKDRIQALAKNLSGDEKVLALIKAVTGYYAELFTSMYEKGDFGQGYVCAQTNPLKTGDYPYMLAQAKQYAAWYKNVVIKLPATKAGLRVYEECVALGFNVAATISFTVPQVLKVAEAAKRGKERARKAGIKEPLTIAVLMVGRLDDYLRDVAQDQESIVSESDIRQAGTACIKKAYKLFAERGYDTVLMPAGCRGAYHVTALSGAKMIMSISKGIQDELLAEKGPYETQIDKPIDQDVIDRLMTLDEFHKAYEENGMDEKAFITFGSCNRTTDQFINDGWKPLLSYEV</sequence>
<comment type="caution">
    <text evidence="2">The sequence shown here is derived from an EMBL/GenBank/DDBJ whole genome shotgun (WGS) entry which is preliminary data.</text>
</comment>
<evidence type="ECO:0000313" key="2">
    <source>
        <dbReference type="EMBL" id="RFU93963.1"/>
    </source>
</evidence>
<evidence type="ECO:0000313" key="3">
    <source>
        <dbReference type="Proteomes" id="UP000264002"/>
    </source>
</evidence>
<dbReference type="Gene3D" id="3.20.20.70">
    <property type="entry name" value="Aldolase class I"/>
    <property type="match status" value="1"/>
</dbReference>
<name>A0A372MET3_9SPIR</name>
<reference evidence="2 3" key="2">
    <citation type="submission" date="2018-09" db="EMBL/GenBank/DDBJ databases">
        <title>Genome of Sphaerochaeta halotolerans strain 4-11.</title>
        <authorList>
            <person name="Nazina T.N."/>
            <person name="Sokolova D.S."/>
        </authorList>
    </citation>
    <scope>NUCLEOTIDE SEQUENCE [LARGE SCALE GENOMIC DNA]</scope>
    <source>
        <strain evidence="2 3">4-11</strain>
    </source>
</reference>
<reference evidence="3" key="1">
    <citation type="submission" date="2018-08" db="EMBL/GenBank/DDBJ databases">
        <authorList>
            <person name="Grouzdev D.S."/>
            <person name="Krutkina M.S."/>
        </authorList>
    </citation>
    <scope>NUCLEOTIDE SEQUENCE [LARGE SCALE GENOMIC DNA]</scope>
    <source>
        <strain evidence="3">4-11</strain>
    </source>
</reference>
<organism evidence="2 3">
    <name type="scientific">Sphaerochaeta halotolerans</name>
    <dbReference type="NCBI Taxonomy" id="2293840"/>
    <lineage>
        <taxon>Bacteria</taxon>
        <taxon>Pseudomonadati</taxon>
        <taxon>Spirochaetota</taxon>
        <taxon>Spirochaetia</taxon>
        <taxon>Spirochaetales</taxon>
        <taxon>Sphaerochaetaceae</taxon>
        <taxon>Sphaerochaeta</taxon>
    </lineage>
</organism>
<gene>
    <name evidence="2" type="ORF">DYP60_11850</name>
</gene>
<protein>
    <recommendedName>
        <fullName evidence="4">Transaldolase</fullName>
    </recommendedName>
</protein>